<dbReference type="AlphaFoldDB" id="A0A1T0CD25"/>
<dbReference type="InterPro" id="IPR058059">
    <property type="entry name" value="PA3496-like"/>
</dbReference>
<dbReference type="EMBL" id="MUYT01000009">
    <property type="protein sequence ID" value="OOS20248.1"/>
    <property type="molecule type" value="Genomic_DNA"/>
</dbReference>
<comment type="caution">
    <text evidence="2">The sequence shown here is derived from an EMBL/GenBank/DDBJ whole genome shotgun (WGS) entry which is preliminary data.</text>
</comment>
<dbReference type="Proteomes" id="UP000191094">
    <property type="component" value="Unassembled WGS sequence"/>
</dbReference>
<organism evidence="2 3">
    <name type="scientific">Lwoffella lincolnii</name>
    <dbReference type="NCBI Taxonomy" id="90241"/>
    <lineage>
        <taxon>Bacteria</taxon>
        <taxon>Pseudomonadati</taxon>
        <taxon>Pseudomonadota</taxon>
        <taxon>Gammaproteobacteria</taxon>
        <taxon>Moraxellales</taxon>
        <taxon>Moraxellaceae</taxon>
        <taxon>Lwoffella</taxon>
    </lineage>
</organism>
<gene>
    <name evidence="2" type="ORF">B0682_07625</name>
</gene>
<accession>A0A1T0CD25</accession>
<dbReference type="RefSeq" id="WP_078307920.1">
    <property type="nucleotide sequence ID" value="NZ_CP147511.1"/>
</dbReference>
<proteinExistence type="predicted"/>
<name>A0A1T0CD25_9GAMM</name>
<evidence type="ECO:0000313" key="2">
    <source>
        <dbReference type="EMBL" id="OOS20248.1"/>
    </source>
</evidence>
<evidence type="ECO:0008006" key="4">
    <source>
        <dbReference type="Google" id="ProtNLM"/>
    </source>
</evidence>
<feature type="region of interest" description="Disordered" evidence="1">
    <location>
        <begin position="61"/>
        <end position="80"/>
    </location>
</feature>
<keyword evidence="3" id="KW-1185">Reference proteome</keyword>
<reference evidence="2 3" key="1">
    <citation type="submission" date="2017-02" db="EMBL/GenBank/DDBJ databases">
        <title>Draft genome sequence of Moraxella lincolnii CCUG 9405T type strain.</title>
        <authorList>
            <person name="Salva-Serra F."/>
            <person name="Engstrom-Jakobsson H."/>
            <person name="Thorell K."/>
            <person name="Jaen-Luchoro D."/>
            <person name="Gonzales-Siles L."/>
            <person name="Karlsson R."/>
            <person name="Yazdan S."/>
            <person name="Boulund F."/>
            <person name="Johnning A."/>
            <person name="Engstrand L."/>
            <person name="Kristiansson E."/>
            <person name="Moore E."/>
        </authorList>
    </citation>
    <scope>NUCLEOTIDE SEQUENCE [LARGE SCALE GENOMIC DNA]</scope>
    <source>
        <strain evidence="2 3">CCUG 9405</strain>
    </source>
</reference>
<feature type="region of interest" description="Disordered" evidence="1">
    <location>
        <begin position="1"/>
        <end position="35"/>
    </location>
</feature>
<sequence>MSDLEDDFEDDGFAEEDEDAKLADESETGTTSRTRSLEKRRLIDDLLAQKRLERELKDDLDDLDDLDGLDDLDDDWNDEE</sequence>
<dbReference type="STRING" id="90241.B0682_07625"/>
<evidence type="ECO:0000313" key="3">
    <source>
        <dbReference type="Proteomes" id="UP000191094"/>
    </source>
</evidence>
<protein>
    <recommendedName>
        <fullName evidence="4">Acidic transcription factor A</fullName>
    </recommendedName>
</protein>
<feature type="compositionally biased region" description="Acidic residues" evidence="1">
    <location>
        <begin position="1"/>
        <end position="19"/>
    </location>
</feature>
<evidence type="ECO:0000256" key="1">
    <source>
        <dbReference type="SAM" id="MobiDB-lite"/>
    </source>
</evidence>
<dbReference type="Pfam" id="PF26620">
    <property type="entry name" value="DUF8197"/>
    <property type="match status" value="1"/>
</dbReference>
<dbReference type="InterPro" id="IPR058510">
    <property type="entry name" value="DUF8197"/>
</dbReference>
<dbReference type="NCBIfam" id="NF046101">
    <property type="entry name" value="PA3496_fam"/>
    <property type="match status" value="1"/>
</dbReference>